<accession>A0A438F5T5</accession>
<feature type="domain" description="DUF4283" evidence="1">
    <location>
        <begin position="382"/>
        <end position="467"/>
    </location>
</feature>
<protein>
    <recommendedName>
        <fullName evidence="1">DUF4283 domain-containing protein</fullName>
    </recommendedName>
</protein>
<evidence type="ECO:0000313" key="2">
    <source>
        <dbReference type="EMBL" id="RVW55313.1"/>
    </source>
</evidence>
<dbReference type="InterPro" id="IPR036691">
    <property type="entry name" value="Endo/exonu/phosph_ase_sf"/>
</dbReference>
<evidence type="ECO:0000313" key="3">
    <source>
        <dbReference type="Proteomes" id="UP000288805"/>
    </source>
</evidence>
<dbReference type="EMBL" id="QGNW01001118">
    <property type="protein sequence ID" value="RVW55313.1"/>
    <property type="molecule type" value="Genomic_DNA"/>
</dbReference>
<dbReference type="Gene3D" id="3.60.10.10">
    <property type="entry name" value="Endonuclease/exonuclease/phosphatase"/>
    <property type="match status" value="1"/>
</dbReference>
<reference evidence="2 3" key="1">
    <citation type="journal article" date="2018" name="PLoS Genet.">
        <title>Population sequencing reveals clonal diversity and ancestral inbreeding in the grapevine cultivar Chardonnay.</title>
        <authorList>
            <person name="Roach M.J."/>
            <person name="Johnson D.L."/>
            <person name="Bohlmann J."/>
            <person name="van Vuuren H.J."/>
            <person name="Jones S.J."/>
            <person name="Pretorius I.S."/>
            <person name="Schmidt S.A."/>
            <person name="Borneman A.R."/>
        </authorList>
    </citation>
    <scope>NUCLEOTIDE SEQUENCE [LARGE SCALE GENOMIC DNA]</scope>
    <source>
        <strain evidence="3">cv. Chardonnay</strain>
        <tissue evidence="2">Leaf</tissue>
    </source>
</reference>
<dbReference type="InterPro" id="IPR025558">
    <property type="entry name" value="DUF4283"/>
</dbReference>
<evidence type="ECO:0000259" key="1">
    <source>
        <dbReference type="Pfam" id="PF14111"/>
    </source>
</evidence>
<comment type="caution">
    <text evidence="2">The sequence shown here is derived from an EMBL/GenBank/DDBJ whole genome shotgun (WGS) entry which is preliminary data.</text>
</comment>
<name>A0A438F5T5_VITVI</name>
<dbReference type="Pfam" id="PF14111">
    <property type="entry name" value="DUF4283"/>
    <property type="match status" value="1"/>
</dbReference>
<gene>
    <name evidence="2" type="ORF">CK203_089058</name>
</gene>
<organism evidence="2 3">
    <name type="scientific">Vitis vinifera</name>
    <name type="common">Grape</name>
    <dbReference type="NCBI Taxonomy" id="29760"/>
    <lineage>
        <taxon>Eukaryota</taxon>
        <taxon>Viridiplantae</taxon>
        <taxon>Streptophyta</taxon>
        <taxon>Embryophyta</taxon>
        <taxon>Tracheophyta</taxon>
        <taxon>Spermatophyta</taxon>
        <taxon>Magnoliopsida</taxon>
        <taxon>eudicotyledons</taxon>
        <taxon>Gunneridae</taxon>
        <taxon>Pentapetalae</taxon>
        <taxon>rosids</taxon>
        <taxon>Vitales</taxon>
        <taxon>Vitaceae</taxon>
        <taxon>Viteae</taxon>
        <taxon>Vitis</taxon>
    </lineage>
</organism>
<dbReference type="Proteomes" id="UP000288805">
    <property type="component" value="Unassembled WGS sequence"/>
</dbReference>
<dbReference type="AlphaFoldDB" id="A0A438F5T5"/>
<proteinExistence type="predicted"/>
<sequence length="477" mass="53046">MKELEPLIVNVRAEITDTTLVAKASSLGGLAAVEGVGFQALLSVILVVDSLWVMEIKGGKSLAEIGVRGEVEKPTINGPLQERGDSGRSWDDSCLAKLKKSLGFLAEGVKGEILKLLEELGAIRGLWNDPWCIRGDFNVIRFPNECSRGGRVSSSMRRFLEVINDLGLRDLPLHDWESHFNRVVQSILPRLVSDHFPVLLDGKGERAREAASGENVRRAENRRKKKTSSFGVESKTFELEMVERGGKTLIIITEMHRGCEGRKMGKGLEGEGESFSLVCVTNRAGCFLRLGVVDLELKRYIICIPKGKGDKRGWTAMVEALRQMDISIDKKEQQEEVKALGRSRPDMMKGRSFADTVKGWWNKGSNNIRVEVEREELSRNLSRLEHCLIGSWSPSNANGEDLENLGWEMAKAWGLKGKIGMASLGKGRVLLELELAEEARRVILSGNKAVGGVQLDLEWWNPRSGCLEEGEARKEVW</sequence>
<dbReference type="SUPFAM" id="SSF56219">
    <property type="entry name" value="DNase I-like"/>
    <property type="match status" value="1"/>
</dbReference>